<dbReference type="STRING" id="1802730.A2591_01890"/>
<reference evidence="1 2" key="1">
    <citation type="journal article" date="2016" name="Nat. Commun.">
        <title>Thousands of microbial genomes shed light on interconnected biogeochemical processes in an aquifer system.</title>
        <authorList>
            <person name="Anantharaman K."/>
            <person name="Brown C.T."/>
            <person name="Hug L.A."/>
            <person name="Sharon I."/>
            <person name="Castelle C.J."/>
            <person name="Probst A.J."/>
            <person name="Thomas B.C."/>
            <person name="Singh A."/>
            <person name="Wilkins M.J."/>
            <person name="Karaoz U."/>
            <person name="Brodie E.L."/>
            <person name="Williams K.H."/>
            <person name="Hubbard S.S."/>
            <person name="Banfield J.F."/>
        </authorList>
    </citation>
    <scope>NUCLEOTIDE SEQUENCE [LARGE SCALE GENOMIC DNA]</scope>
</reference>
<gene>
    <name evidence="1" type="ORF">A2591_01890</name>
</gene>
<sequence>MKKMAAPRGFYFGPTGKVHPETVSLALINAAKMDVISKGSEVCVVCLSNGTCPHYKEDKVPSVCSNENARINTVELKRISDETLEARQEKFGQSGRMRRQSA</sequence>
<evidence type="ECO:0000313" key="1">
    <source>
        <dbReference type="EMBL" id="OHA86310.1"/>
    </source>
</evidence>
<accession>A0A1G2SMJ8</accession>
<dbReference type="Proteomes" id="UP000178168">
    <property type="component" value="Unassembled WGS sequence"/>
</dbReference>
<evidence type="ECO:0000313" key="2">
    <source>
        <dbReference type="Proteomes" id="UP000178168"/>
    </source>
</evidence>
<comment type="caution">
    <text evidence="1">The sequence shown here is derived from an EMBL/GenBank/DDBJ whole genome shotgun (WGS) entry which is preliminary data.</text>
</comment>
<organism evidence="1 2">
    <name type="scientific">Candidatus Yonathbacteria bacterium RIFOXYD1_FULL_52_36</name>
    <dbReference type="NCBI Taxonomy" id="1802730"/>
    <lineage>
        <taxon>Bacteria</taxon>
        <taxon>Candidatus Yonathiibacteriota</taxon>
    </lineage>
</organism>
<dbReference type="AlphaFoldDB" id="A0A1G2SMJ8"/>
<protein>
    <submittedName>
        <fullName evidence="1">Uncharacterized protein</fullName>
    </submittedName>
</protein>
<proteinExistence type="predicted"/>
<dbReference type="EMBL" id="MHUZ01000004">
    <property type="protein sequence ID" value="OHA86310.1"/>
    <property type="molecule type" value="Genomic_DNA"/>
</dbReference>
<name>A0A1G2SMJ8_9BACT</name>